<keyword evidence="1" id="KW-1185">Reference proteome</keyword>
<dbReference type="Proteomes" id="UP000000437">
    <property type="component" value="Chromosome 22"/>
</dbReference>
<dbReference type="RefSeq" id="XP_073793123.1">
    <property type="nucleotide sequence ID" value="XM_073937022.1"/>
</dbReference>
<proteinExistence type="predicted"/>
<organism evidence="1 2">
    <name type="scientific">Danio rerio</name>
    <name type="common">Zebrafish</name>
    <name type="synonym">Brachydanio rerio</name>
    <dbReference type="NCBI Taxonomy" id="7955"/>
    <lineage>
        <taxon>Eukaryota</taxon>
        <taxon>Metazoa</taxon>
        <taxon>Chordata</taxon>
        <taxon>Craniata</taxon>
        <taxon>Vertebrata</taxon>
        <taxon>Euteleostomi</taxon>
        <taxon>Actinopterygii</taxon>
        <taxon>Neopterygii</taxon>
        <taxon>Teleostei</taxon>
        <taxon>Ostariophysi</taxon>
        <taxon>Cypriniformes</taxon>
        <taxon>Danionidae</taxon>
        <taxon>Danioninae</taxon>
        <taxon>Danio</taxon>
    </lineage>
</organism>
<protein>
    <submittedName>
        <fullName evidence="2">Uncharacterized protein isoform X1</fullName>
    </submittedName>
</protein>
<accession>A0AC58IFX0</accession>
<sequence>MFRHFQGCHLELFSELMKKMFLKLVLLCLCRLVDGDVDNNYEVLEGHSVTLSSGVTELKNDDQIQWWFGYDSNLIAEINKQTNRFSVFDDVLDGRFRDRLKLDKKTGSLIITDTRTEHAGEYELQTNEMSIIVYLQVFDNIRAAEGESVTLSTDLTELKNDDQIQWRFGNGDTLIAEINKQTSSFSVFDDVLDGRFRDRLKLDNKTGSLTITNITTEHAGVYKVQTNTEINTVKLIVFGDDKEVSVKKGNSVTLSSGVTEMNNDEHIQWKFGNEYTLIAEINKQNNSFFVFDDVLGGRFRDRLKLDNKTGSLTITDSRAEHAGVYKLQTNYKDIMFLLAFYDEISVKEGDSVTINTELTELKNDDWSQWTFGNRDTSIAAFNRQTNRFSVIDGVLDGRFRDRLKLDNKTGSLTITNITSELIGVYKLWLRNSRKMSFILTLALPVPVLILNSSQCPSSSSSSVQYCSVLCSVVNVSAVSLSWYKGNSLLSSISVSDLSISLSLPLEVEYQEKNTYSCVINNTISNQTQHLDISQLCPTCSGSVHCCGPTEAVIRLVLSVLVGVATVIIVLYDIRSRRAQKGVGQRL</sequence>
<evidence type="ECO:0000313" key="2">
    <source>
        <dbReference type="RefSeq" id="XP_073793123.1"/>
    </source>
</evidence>
<name>A0AC58IFX0_DANRE</name>
<gene>
    <name evidence="2" type="primary">LOC100332737</name>
</gene>
<evidence type="ECO:0000313" key="1">
    <source>
        <dbReference type="Proteomes" id="UP000000437"/>
    </source>
</evidence>
<reference evidence="2" key="1">
    <citation type="submission" date="2025-08" db="UniProtKB">
        <authorList>
            <consortium name="RefSeq"/>
        </authorList>
    </citation>
    <scope>IDENTIFICATION</scope>
    <source>
        <strain evidence="2">Tuebingen</strain>
        <tissue evidence="2">Fibroblasts and whole tissue</tissue>
    </source>
</reference>